<gene>
    <name evidence="7" type="ordered locus">cgR_2927</name>
</gene>
<organism evidence="7">
    <name type="scientific">Corynebacterium glutamicum (strain R)</name>
    <dbReference type="NCBI Taxonomy" id="340322"/>
    <lineage>
        <taxon>Bacteria</taxon>
        <taxon>Bacillati</taxon>
        <taxon>Actinomycetota</taxon>
        <taxon>Actinomycetes</taxon>
        <taxon>Mycobacteriales</taxon>
        <taxon>Corynebacteriaceae</taxon>
        <taxon>Corynebacterium</taxon>
    </lineage>
</organism>
<evidence type="ECO:0000259" key="6">
    <source>
        <dbReference type="Pfam" id="PF00724"/>
    </source>
</evidence>
<accession>A0AB72VF07</accession>
<reference evidence="7" key="1">
    <citation type="journal article" date="2007" name="Microbiology">
        <title>Comparative analysis of the Corynebacterium glutamicum group and complete genome sequence of strain R.</title>
        <authorList>
            <person name="Yukawa H."/>
            <person name="Omumasaba C.A."/>
            <person name="Nonaka H."/>
            <person name="Kos P."/>
            <person name="Okai N."/>
            <person name="Suzuki N."/>
            <person name="Suda M."/>
            <person name="Tsuge Y."/>
            <person name="Watanabe J."/>
            <person name="Ikeda Y."/>
            <person name="Vertes A.A."/>
            <person name="Inui M."/>
        </authorList>
    </citation>
    <scope>NUCLEOTIDE SEQUENCE</scope>
    <source>
        <strain evidence="7">R</strain>
    </source>
</reference>
<comment type="cofactor">
    <cofactor evidence="1">
        <name>FMN</name>
        <dbReference type="ChEBI" id="CHEBI:58210"/>
    </cofactor>
</comment>
<dbReference type="AlphaFoldDB" id="A0AB72VF07"/>
<evidence type="ECO:0000256" key="2">
    <source>
        <dbReference type="ARBA" id="ARBA00022630"/>
    </source>
</evidence>
<protein>
    <recommendedName>
        <fullName evidence="6">NADH:flavin oxidoreductase/NADH oxidase N-terminal domain-containing protein</fullName>
    </recommendedName>
</protein>
<evidence type="ECO:0000256" key="4">
    <source>
        <dbReference type="ARBA" id="ARBA00022857"/>
    </source>
</evidence>
<dbReference type="InterPro" id="IPR044152">
    <property type="entry name" value="YqjM-like"/>
</dbReference>
<name>A0AB72VF07_CORGB</name>
<evidence type="ECO:0000256" key="3">
    <source>
        <dbReference type="ARBA" id="ARBA00022643"/>
    </source>
</evidence>
<keyword evidence="5" id="KW-0560">Oxidoreductase</keyword>
<dbReference type="InterPro" id="IPR013785">
    <property type="entry name" value="Aldolase_TIM"/>
</dbReference>
<dbReference type="RefSeq" id="WP_011898122.1">
    <property type="nucleotide sequence ID" value="NC_009342.1"/>
</dbReference>
<feature type="domain" description="NADH:flavin oxidoreductase/NADH oxidase N-terminal" evidence="6">
    <location>
        <begin position="13"/>
        <end position="350"/>
    </location>
</feature>
<dbReference type="PANTHER" id="PTHR43303">
    <property type="entry name" value="NADPH DEHYDROGENASE C23G7.10C-RELATED"/>
    <property type="match status" value="1"/>
</dbReference>
<evidence type="ECO:0000256" key="5">
    <source>
        <dbReference type="ARBA" id="ARBA00023002"/>
    </source>
</evidence>
<dbReference type="GO" id="GO:0003959">
    <property type="term" value="F:NADPH dehydrogenase activity"/>
    <property type="evidence" value="ECO:0007669"/>
    <property type="project" value="InterPro"/>
</dbReference>
<dbReference type="Pfam" id="PF00724">
    <property type="entry name" value="Oxidored_FMN"/>
    <property type="match status" value="1"/>
</dbReference>
<dbReference type="GO" id="GO:0010181">
    <property type="term" value="F:FMN binding"/>
    <property type="evidence" value="ECO:0007669"/>
    <property type="project" value="InterPro"/>
</dbReference>
<evidence type="ECO:0000256" key="1">
    <source>
        <dbReference type="ARBA" id="ARBA00001917"/>
    </source>
</evidence>
<dbReference type="CDD" id="cd02932">
    <property type="entry name" value="OYE_YqiM_FMN"/>
    <property type="match status" value="1"/>
</dbReference>
<dbReference type="GO" id="GO:0050661">
    <property type="term" value="F:NADP binding"/>
    <property type="evidence" value="ECO:0007669"/>
    <property type="project" value="InterPro"/>
</dbReference>
<dbReference type="PANTHER" id="PTHR43303:SF4">
    <property type="entry name" value="NADPH DEHYDROGENASE C23G7.10C-RELATED"/>
    <property type="match status" value="1"/>
</dbReference>
<dbReference type="Gene3D" id="3.20.20.70">
    <property type="entry name" value="Aldolase class I"/>
    <property type="match status" value="1"/>
</dbReference>
<keyword evidence="4" id="KW-0521">NADP</keyword>
<dbReference type="KEGG" id="cgt:cgR_2927"/>
<keyword evidence="3" id="KW-0288">FMN</keyword>
<sequence>MDFWTILDTMTSLLTPIAIRGLEIPNRMWLAPMCQYQANNLDGVPLDWHLVHYGARAVGGFGLLIAESTGISPEGRISSRCTGLWNEAQVEAWERITNFVHAQGGLIGVQLNHAGRKASTYPALPNFSTGTQSVDEGGWETFGPSAVAQPGLADPTELTREGIEKVIQNFAAAAERAVRAGFDAVEVHGAHGYLLHQFLTPLANKRTDIYGGSFENRTRLFREVAQAIRAVIPDSMPLIARISATDWIDDEPSWDDDQTVSLVSDLKKLGVDAVDISTGGAVPATIPVEPSYQVKFARRVKQEVGIPTSAVGLITHVGQAQGHLDRGDADIISLGRAALRYPSWPLFAAHELGRTRDEIPYPPSYVRGAW</sequence>
<proteinExistence type="predicted"/>
<dbReference type="SUPFAM" id="SSF51395">
    <property type="entry name" value="FMN-linked oxidoreductases"/>
    <property type="match status" value="1"/>
</dbReference>
<dbReference type="Proteomes" id="UP000006698">
    <property type="component" value="Chromosome"/>
</dbReference>
<dbReference type="InterPro" id="IPR001155">
    <property type="entry name" value="OxRdtase_FMN_N"/>
</dbReference>
<dbReference type="EMBL" id="AP009044">
    <property type="protein sequence ID" value="BAF55949.1"/>
    <property type="molecule type" value="Genomic_DNA"/>
</dbReference>
<keyword evidence="2" id="KW-0285">Flavoprotein</keyword>
<evidence type="ECO:0000313" key="7">
    <source>
        <dbReference type="EMBL" id="BAF55949.1"/>
    </source>
</evidence>